<reference evidence="1" key="1">
    <citation type="submission" date="2022-07" db="EMBL/GenBank/DDBJ databases">
        <title>Genome Sequence of Xylaria arbuscula.</title>
        <authorList>
            <person name="Buettner E."/>
        </authorList>
    </citation>
    <scope>NUCLEOTIDE SEQUENCE</scope>
    <source>
        <strain evidence="1">VT107</strain>
    </source>
</reference>
<organism evidence="1 2">
    <name type="scientific">Xylaria arbuscula</name>
    <dbReference type="NCBI Taxonomy" id="114810"/>
    <lineage>
        <taxon>Eukaryota</taxon>
        <taxon>Fungi</taxon>
        <taxon>Dikarya</taxon>
        <taxon>Ascomycota</taxon>
        <taxon>Pezizomycotina</taxon>
        <taxon>Sordariomycetes</taxon>
        <taxon>Xylariomycetidae</taxon>
        <taxon>Xylariales</taxon>
        <taxon>Xylariaceae</taxon>
        <taxon>Xylaria</taxon>
    </lineage>
</organism>
<protein>
    <submittedName>
        <fullName evidence="1">Uncharacterized protein</fullName>
    </submittedName>
</protein>
<evidence type="ECO:0000313" key="2">
    <source>
        <dbReference type="Proteomes" id="UP001148614"/>
    </source>
</evidence>
<comment type="caution">
    <text evidence="1">The sequence shown here is derived from an EMBL/GenBank/DDBJ whole genome shotgun (WGS) entry which is preliminary data.</text>
</comment>
<gene>
    <name evidence="1" type="ORF">NPX13_g6198</name>
</gene>
<dbReference type="AlphaFoldDB" id="A0A9W8TKC3"/>
<evidence type="ECO:0000313" key="1">
    <source>
        <dbReference type="EMBL" id="KAJ3569086.1"/>
    </source>
</evidence>
<sequence>MSPRDFTEEEKACLDEGEDGAVVVVISASESQIRVATRDKNNERTLDKQVECIIDDETGNIESENKKMIMAHWKCVANKLISVPASGDDNMRKGFAQGNMYIERHCLAVSSSLSLSLLSLDILVNRVLAAAAGFVPASQHVIQDGVESIVSGRSFVDGSDFNVKNVEPKKSDKGEPLVTHLEPLPKRNESRIWTNNGGSLPHERPTESLRIGIAHSRDLIYRSRKT</sequence>
<accession>A0A9W8TKC3</accession>
<keyword evidence="2" id="KW-1185">Reference proteome</keyword>
<name>A0A9W8TKC3_9PEZI</name>
<dbReference type="Proteomes" id="UP001148614">
    <property type="component" value="Unassembled WGS sequence"/>
</dbReference>
<dbReference type="EMBL" id="JANPWZ010001070">
    <property type="protein sequence ID" value="KAJ3569086.1"/>
    <property type="molecule type" value="Genomic_DNA"/>
</dbReference>
<proteinExistence type="predicted"/>